<keyword evidence="2" id="KW-0274">FAD</keyword>
<sequence length="276" mass="29556">MKAAHFDYGRPARCGEAVAQLRQGGGGGKYIAGGQSLGPMMNLRLVQPDLLVDLRAIDALRECRTEDGYTMLGALTTHAAIEDGLALDPTRGMMPWVAHGIAYRAVRNRGTLGGSLSHADPAADWVNLMAVLDAQYLVEGPAGARTIDQPDWILGAFTTALHEDEILTGIRIPALSADSRWSYYKFNRKAGEFAEAIAAFVDDPQRGVRRGVIGALAGAPYVICDASPLIDAWDDAFAHEQLVAAGLEPDSYDYKIHAVALARAAHAVKTFRGVNA</sequence>
<dbReference type="GO" id="GO:0016491">
    <property type="term" value="F:oxidoreductase activity"/>
    <property type="evidence" value="ECO:0007669"/>
    <property type="project" value="UniProtKB-KW"/>
</dbReference>
<keyword evidence="3" id="KW-0560">Oxidoreductase</keyword>
<dbReference type="EMBL" id="CABM01000004">
    <property type="protein sequence ID" value="CBH95337.1"/>
    <property type="molecule type" value="Genomic_DNA"/>
</dbReference>
<gene>
    <name evidence="5" type="ORF">CARN2_0727</name>
</gene>
<keyword evidence="1" id="KW-0285">Flavoprotein</keyword>
<evidence type="ECO:0000313" key="5">
    <source>
        <dbReference type="EMBL" id="CBH95337.1"/>
    </source>
</evidence>
<dbReference type="InterPro" id="IPR016169">
    <property type="entry name" value="FAD-bd_PCMH_sub2"/>
</dbReference>
<dbReference type="Gene3D" id="3.30.465.10">
    <property type="match status" value="1"/>
</dbReference>
<dbReference type="InterPro" id="IPR016167">
    <property type="entry name" value="FAD-bd_PCMH_sub1"/>
</dbReference>
<dbReference type="GO" id="GO:0071949">
    <property type="term" value="F:FAD binding"/>
    <property type="evidence" value="ECO:0007669"/>
    <property type="project" value="InterPro"/>
</dbReference>
<reference evidence="5" key="1">
    <citation type="submission" date="2009-10" db="EMBL/GenBank/DDBJ databases">
        <title>Diversity of trophic interactions inside an arsenic-rich microbial ecosystem.</title>
        <authorList>
            <person name="Bertin P.N."/>
            <person name="Heinrich-Salmeron A."/>
            <person name="Pelletier E."/>
            <person name="Goulhen-Chollet F."/>
            <person name="Arsene-Ploetze F."/>
            <person name="Gallien S."/>
            <person name="Calteau A."/>
            <person name="Vallenet D."/>
            <person name="Casiot C."/>
            <person name="Chane-Woon-Ming B."/>
            <person name="Giloteaux L."/>
            <person name="Barakat M."/>
            <person name="Bonnefoy V."/>
            <person name="Bruneel O."/>
            <person name="Chandler M."/>
            <person name="Cleiss J."/>
            <person name="Duran R."/>
            <person name="Elbaz-Poulichet F."/>
            <person name="Fonknechten N."/>
            <person name="Lauga B."/>
            <person name="Mornico D."/>
            <person name="Ortet P."/>
            <person name="Schaeffer C."/>
            <person name="Siguier P."/>
            <person name="Alexander Thil Smith A."/>
            <person name="Van Dorsselaer A."/>
            <person name="Weissenbach J."/>
            <person name="Medigue C."/>
            <person name="Le Paslier D."/>
        </authorList>
    </citation>
    <scope>NUCLEOTIDE SEQUENCE</scope>
</reference>
<evidence type="ECO:0000256" key="2">
    <source>
        <dbReference type="ARBA" id="ARBA00022827"/>
    </source>
</evidence>
<organism evidence="5">
    <name type="scientific">mine drainage metagenome</name>
    <dbReference type="NCBI Taxonomy" id="410659"/>
    <lineage>
        <taxon>unclassified sequences</taxon>
        <taxon>metagenomes</taxon>
        <taxon>ecological metagenomes</taxon>
    </lineage>
</organism>
<protein>
    <submittedName>
        <fullName evidence="5">Molybdopterin dehydrogenase, FAD-binding</fullName>
    </submittedName>
</protein>
<proteinExistence type="predicted"/>
<feature type="domain" description="FAD-binding PCMH-type" evidence="4">
    <location>
        <begin position="1"/>
        <end position="177"/>
    </location>
</feature>
<evidence type="ECO:0000256" key="3">
    <source>
        <dbReference type="ARBA" id="ARBA00023002"/>
    </source>
</evidence>
<dbReference type="InterPro" id="IPR051312">
    <property type="entry name" value="Diverse_Substr_Oxidored"/>
</dbReference>
<dbReference type="InterPro" id="IPR002346">
    <property type="entry name" value="Mopterin_DH_FAD-bd"/>
</dbReference>
<dbReference type="Pfam" id="PF00941">
    <property type="entry name" value="FAD_binding_5"/>
    <property type="match status" value="1"/>
</dbReference>
<name>E6PK86_9ZZZZ</name>
<dbReference type="AlphaFoldDB" id="E6PK86"/>
<comment type="caution">
    <text evidence="5">The sequence shown here is derived from an EMBL/GenBank/DDBJ whole genome shotgun (WGS) entry which is preliminary data.</text>
</comment>
<evidence type="ECO:0000256" key="1">
    <source>
        <dbReference type="ARBA" id="ARBA00022630"/>
    </source>
</evidence>
<dbReference type="Gene3D" id="3.30.43.10">
    <property type="entry name" value="Uridine Diphospho-n-acetylenolpyruvylglucosamine Reductase, domain 2"/>
    <property type="match status" value="1"/>
</dbReference>
<dbReference type="InterPro" id="IPR016166">
    <property type="entry name" value="FAD-bd_PCMH"/>
</dbReference>
<dbReference type="SUPFAM" id="SSF56176">
    <property type="entry name" value="FAD-binding/transporter-associated domain-like"/>
    <property type="match status" value="1"/>
</dbReference>
<accession>E6PK86</accession>
<dbReference type="PANTHER" id="PTHR42659:SF2">
    <property type="entry name" value="XANTHINE DEHYDROGENASE SUBUNIT C-RELATED"/>
    <property type="match status" value="1"/>
</dbReference>
<evidence type="ECO:0000259" key="4">
    <source>
        <dbReference type="PROSITE" id="PS51387"/>
    </source>
</evidence>
<dbReference type="PROSITE" id="PS51387">
    <property type="entry name" value="FAD_PCMH"/>
    <property type="match status" value="1"/>
</dbReference>
<dbReference type="InterPro" id="IPR036318">
    <property type="entry name" value="FAD-bd_PCMH-like_sf"/>
</dbReference>
<dbReference type="PANTHER" id="PTHR42659">
    <property type="entry name" value="XANTHINE DEHYDROGENASE SUBUNIT C-RELATED"/>
    <property type="match status" value="1"/>
</dbReference>